<comment type="caution">
    <text evidence="1">The sequence shown here is derived from an EMBL/GenBank/DDBJ whole genome shotgun (WGS) entry which is preliminary data.</text>
</comment>
<protein>
    <submittedName>
        <fullName evidence="1">Uncharacterized protein</fullName>
    </submittedName>
</protein>
<dbReference type="AlphaFoldDB" id="A0A835G9F7"/>
<evidence type="ECO:0000313" key="1">
    <source>
        <dbReference type="EMBL" id="KAF9410452.1"/>
    </source>
</evidence>
<proteinExistence type="predicted"/>
<accession>A0A835G9F7</accession>
<evidence type="ECO:0000313" key="2">
    <source>
        <dbReference type="Proteomes" id="UP000648187"/>
    </source>
</evidence>
<gene>
    <name evidence="1" type="ORF">HW555_010454</name>
</gene>
<dbReference type="EMBL" id="JACKWZ010000262">
    <property type="protein sequence ID" value="KAF9410452.1"/>
    <property type="molecule type" value="Genomic_DNA"/>
</dbReference>
<name>A0A835G9F7_SPOEX</name>
<reference evidence="1" key="1">
    <citation type="submission" date="2020-08" db="EMBL/GenBank/DDBJ databases">
        <title>Spodoptera exigua strain:BAW_Kor-Di-RS1 Genome sequencing and assembly.</title>
        <authorList>
            <person name="Kim J."/>
            <person name="Nam H.Y."/>
            <person name="Kwon M."/>
            <person name="Choi J.H."/>
            <person name="Cho S.R."/>
            <person name="Kim G.-H."/>
        </authorList>
    </citation>
    <scope>NUCLEOTIDE SEQUENCE</scope>
    <source>
        <strain evidence="1">BAW_Kor-Di-RS1</strain>
        <tissue evidence="1">Whole-body</tissue>
    </source>
</reference>
<keyword evidence="2" id="KW-1185">Reference proteome</keyword>
<organism evidence="1 2">
    <name type="scientific">Spodoptera exigua</name>
    <name type="common">Beet armyworm</name>
    <name type="synonym">Noctua fulgens</name>
    <dbReference type="NCBI Taxonomy" id="7107"/>
    <lineage>
        <taxon>Eukaryota</taxon>
        <taxon>Metazoa</taxon>
        <taxon>Ecdysozoa</taxon>
        <taxon>Arthropoda</taxon>
        <taxon>Hexapoda</taxon>
        <taxon>Insecta</taxon>
        <taxon>Pterygota</taxon>
        <taxon>Neoptera</taxon>
        <taxon>Endopterygota</taxon>
        <taxon>Lepidoptera</taxon>
        <taxon>Glossata</taxon>
        <taxon>Ditrysia</taxon>
        <taxon>Noctuoidea</taxon>
        <taxon>Noctuidae</taxon>
        <taxon>Amphipyrinae</taxon>
        <taxon>Spodoptera</taxon>
    </lineage>
</organism>
<sequence length="157" mass="18600">MNIKIDHDKIKRCSAKLCKVNIKNLEEGAAVVLRLTCKELINKVVFNFCDKLIHFRPVYDDRCITSIQSKQYYTNKVSLKQKQRTDKEQNKKNKNRSVSKNARLTHIWISFTEMKYTFKGGFEVMKSQLMFQVKEASRNVFINIFSHLWFSFCVSFL</sequence>
<dbReference type="Proteomes" id="UP000648187">
    <property type="component" value="Unassembled WGS sequence"/>
</dbReference>